<name>A0A0F9ER85_9ZZZZ</name>
<dbReference type="EMBL" id="LAZR01024007">
    <property type="protein sequence ID" value="KKL76564.1"/>
    <property type="molecule type" value="Genomic_DNA"/>
</dbReference>
<proteinExistence type="predicted"/>
<reference evidence="1" key="1">
    <citation type="journal article" date="2015" name="Nature">
        <title>Complex archaea that bridge the gap between prokaryotes and eukaryotes.</title>
        <authorList>
            <person name="Spang A."/>
            <person name="Saw J.H."/>
            <person name="Jorgensen S.L."/>
            <person name="Zaremba-Niedzwiedzka K."/>
            <person name="Martijn J."/>
            <person name="Lind A.E."/>
            <person name="van Eijk R."/>
            <person name="Schleper C."/>
            <person name="Guy L."/>
            <person name="Ettema T.J."/>
        </authorList>
    </citation>
    <scope>NUCLEOTIDE SEQUENCE</scope>
</reference>
<protein>
    <submittedName>
        <fullName evidence="1">Uncharacterized protein</fullName>
    </submittedName>
</protein>
<evidence type="ECO:0000313" key="1">
    <source>
        <dbReference type="EMBL" id="KKL76564.1"/>
    </source>
</evidence>
<dbReference type="AlphaFoldDB" id="A0A0F9ER85"/>
<accession>A0A0F9ER85</accession>
<gene>
    <name evidence="1" type="ORF">LCGC14_2043640</name>
</gene>
<comment type="caution">
    <text evidence="1">The sequence shown here is derived from an EMBL/GenBank/DDBJ whole genome shotgun (WGS) entry which is preliminary data.</text>
</comment>
<organism evidence="1">
    <name type="scientific">marine sediment metagenome</name>
    <dbReference type="NCBI Taxonomy" id="412755"/>
    <lineage>
        <taxon>unclassified sequences</taxon>
        <taxon>metagenomes</taxon>
        <taxon>ecological metagenomes</taxon>
    </lineage>
</organism>
<sequence>MMKKLLLIAGLFVLCSAQADAATWIRGHKYPTGCKLYTLASGEWGVRCPSMNSNPQNNYWSNRKVEILPGHASIAEVAPEPKFQEPIKCRAAMKRMEATSGALWKWFNIVRYGTPDERELTGPVAKEMYERLRTYMLLAIETGDNKYRFGTRYEDRDGACANHINASRQEVLRVFNIVKAEGARGNRDLIGTGLNPRPSQFNR</sequence>